<dbReference type="Proteomes" id="UP000313359">
    <property type="component" value="Unassembled WGS sequence"/>
</dbReference>
<feature type="domain" description="C2H2-type" evidence="11">
    <location>
        <begin position="31"/>
        <end position="58"/>
    </location>
</feature>
<proteinExistence type="predicted"/>
<dbReference type="SMART" id="SM00355">
    <property type="entry name" value="ZnF_C2H2"/>
    <property type="match status" value="10"/>
</dbReference>
<dbReference type="InterPro" id="IPR051061">
    <property type="entry name" value="Zinc_finger_trans_reg"/>
</dbReference>
<feature type="domain" description="C2H2-type" evidence="11">
    <location>
        <begin position="91"/>
        <end position="121"/>
    </location>
</feature>
<evidence type="ECO:0000256" key="6">
    <source>
        <dbReference type="ARBA" id="ARBA00023015"/>
    </source>
</evidence>
<feature type="domain" description="C2H2-type" evidence="11">
    <location>
        <begin position="281"/>
        <end position="307"/>
    </location>
</feature>
<evidence type="ECO:0000256" key="7">
    <source>
        <dbReference type="ARBA" id="ARBA00023163"/>
    </source>
</evidence>
<dbReference type="AlphaFoldDB" id="A0A5C2SH19"/>
<keyword evidence="8" id="KW-0539">Nucleus</keyword>
<feature type="non-terminal residue" evidence="12">
    <location>
        <position position="1"/>
    </location>
</feature>
<keyword evidence="3" id="KW-0677">Repeat</keyword>
<keyword evidence="6" id="KW-0805">Transcription regulation</keyword>
<feature type="region of interest" description="Disordered" evidence="10">
    <location>
        <begin position="311"/>
        <end position="331"/>
    </location>
</feature>
<evidence type="ECO:0000256" key="4">
    <source>
        <dbReference type="ARBA" id="ARBA00022771"/>
    </source>
</evidence>
<feature type="non-terminal residue" evidence="12">
    <location>
        <position position="410"/>
    </location>
</feature>
<name>A0A5C2SH19_9APHY</name>
<dbReference type="OrthoDB" id="427030at2759"/>
<feature type="domain" description="C2H2-type" evidence="11">
    <location>
        <begin position="61"/>
        <end position="90"/>
    </location>
</feature>
<dbReference type="FunFam" id="3.30.160.60:FF:000072">
    <property type="entry name" value="zinc finger protein 143 isoform X1"/>
    <property type="match status" value="2"/>
</dbReference>
<evidence type="ECO:0000256" key="10">
    <source>
        <dbReference type="SAM" id="MobiDB-lite"/>
    </source>
</evidence>
<keyword evidence="7" id="KW-0804">Transcription</keyword>
<feature type="domain" description="C2H2-type" evidence="11">
    <location>
        <begin position="124"/>
        <end position="153"/>
    </location>
</feature>
<dbReference type="InterPro" id="IPR036236">
    <property type="entry name" value="Znf_C2H2_sf"/>
</dbReference>
<evidence type="ECO:0000256" key="2">
    <source>
        <dbReference type="ARBA" id="ARBA00022723"/>
    </source>
</evidence>
<dbReference type="GO" id="GO:0000981">
    <property type="term" value="F:DNA-binding transcription factor activity, RNA polymerase II-specific"/>
    <property type="evidence" value="ECO:0007669"/>
    <property type="project" value="UniProtKB-ARBA"/>
</dbReference>
<dbReference type="FunFam" id="3.30.160.60:FF:000624">
    <property type="entry name" value="zinc finger protein 697"/>
    <property type="match status" value="1"/>
</dbReference>
<keyword evidence="4 9" id="KW-0863">Zinc-finger</keyword>
<keyword evidence="5" id="KW-0862">Zinc</keyword>
<protein>
    <recommendedName>
        <fullName evidence="11">C2H2-type domain-containing protein</fullName>
    </recommendedName>
</protein>
<dbReference type="GO" id="GO:0008270">
    <property type="term" value="F:zinc ion binding"/>
    <property type="evidence" value="ECO:0007669"/>
    <property type="project" value="UniProtKB-KW"/>
</dbReference>
<dbReference type="SUPFAM" id="SSF57667">
    <property type="entry name" value="beta-beta-alpha zinc fingers"/>
    <property type="match status" value="4"/>
</dbReference>
<dbReference type="Gene3D" id="3.30.160.60">
    <property type="entry name" value="Classic Zinc Finger"/>
    <property type="match status" value="7"/>
</dbReference>
<dbReference type="EMBL" id="ML122257">
    <property type="protein sequence ID" value="RPD63072.1"/>
    <property type="molecule type" value="Genomic_DNA"/>
</dbReference>
<dbReference type="STRING" id="1328759.A0A5C2SH19"/>
<evidence type="ECO:0000313" key="13">
    <source>
        <dbReference type="Proteomes" id="UP000313359"/>
    </source>
</evidence>
<evidence type="ECO:0000256" key="9">
    <source>
        <dbReference type="PROSITE-ProRule" id="PRU00042"/>
    </source>
</evidence>
<accession>A0A5C2SH19</accession>
<dbReference type="Pfam" id="PF00096">
    <property type="entry name" value="zf-C2H2"/>
    <property type="match status" value="3"/>
</dbReference>
<feature type="region of interest" description="Disordered" evidence="10">
    <location>
        <begin position="213"/>
        <end position="244"/>
    </location>
</feature>
<dbReference type="GO" id="GO:0000978">
    <property type="term" value="F:RNA polymerase II cis-regulatory region sequence-specific DNA binding"/>
    <property type="evidence" value="ECO:0007669"/>
    <property type="project" value="UniProtKB-ARBA"/>
</dbReference>
<dbReference type="GO" id="GO:0005634">
    <property type="term" value="C:nucleus"/>
    <property type="evidence" value="ECO:0007669"/>
    <property type="project" value="UniProtKB-SubCell"/>
</dbReference>
<feature type="domain" description="C2H2-type" evidence="11">
    <location>
        <begin position="1"/>
        <end position="30"/>
    </location>
</feature>
<evidence type="ECO:0000313" key="12">
    <source>
        <dbReference type="EMBL" id="RPD63072.1"/>
    </source>
</evidence>
<dbReference type="InterPro" id="IPR013087">
    <property type="entry name" value="Znf_C2H2_type"/>
</dbReference>
<comment type="subcellular location">
    <subcellularLocation>
        <location evidence="1">Nucleus</location>
    </subcellularLocation>
</comment>
<organism evidence="12 13">
    <name type="scientific">Lentinus tigrinus ALCF2SS1-6</name>
    <dbReference type="NCBI Taxonomy" id="1328759"/>
    <lineage>
        <taxon>Eukaryota</taxon>
        <taxon>Fungi</taxon>
        <taxon>Dikarya</taxon>
        <taxon>Basidiomycota</taxon>
        <taxon>Agaricomycotina</taxon>
        <taxon>Agaricomycetes</taxon>
        <taxon>Polyporales</taxon>
        <taxon>Polyporaceae</taxon>
        <taxon>Lentinus</taxon>
    </lineage>
</organism>
<keyword evidence="13" id="KW-1185">Reference proteome</keyword>
<reference evidence="12" key="1">
    <citation type="journal article" date="2018" name="Genome Biol. Evol.">
        <title>Genomics and development of Lentinus tigrinus, a white-rot wood-decaying mushroom with dimorphic fruiting bodies.</title>
        <authorList>
            <person name="Wu B."/>
            <person name="Xu Z."/>
            <person name="Knudson A."/>
            <person name="Carlson A."/>
            <person name="Chen N."/>
            <person name="Kovaka S."/>
            <person name="LaButti K."/>
            <person name="Lipzen A."/>
            <person name="Pennachio C."/>
            <person name="Riley R."/>
            <person name="Schakwitz W."/>
            <person name="Umezawa K."/>
            <person name="Ohm R.A."/>
            <person name="Grigoriev I.V."/>
            <person name="Nagy L.G."/>
            <person name="Gibbons J."/>
            <person name="Hibbett D."/>
        </authorList>
    </citation>
    <scope>NUCLEOTIDE SEQUENCE [LARGE SCALE GENOMIC DNA]</scope>
    <source>
        <strain evidence="12">ALCF2SS1-6</strain>
    </source>
</reference>
<dbReference type="PROSITE" id="PS50157">
    <property type="entry name" value="ZINC_FINGER_C2H2_2"/>
    <property type="match status" value="7"/>
</dbReference>
<evidence type="ECO:0000256" key="3">
    <source>
        <dbReference type="ARBA" id="ARBA00022737"/>
    </source>
</evidence>
<feature type="domain" description="C2H2-type" evidence="11">
    <location>
        <begin position="250"/>
        <end position="280"/>
    </location>
</feature>
<dbReference type="PANTHER" id="PTHR46179">
    <property type="entry name" value="ZINC FINGER PROTEIN"/>
    <property type="match status" value="1"/>
</dbReference>
<dbReference type="PANTHER" id="PTHR46179:SF13">
    <property type="entry name" value="C2H2-TYPE DOMAIN-CONTAINING PROTEIN"/>
    <property type="match status" value="1"/>
</dbReference>
<evidence type="ECO:0000256" key="5">
    <source>
        <dbReference type="ARBA" id="ARBA00022833"/>
    </source>
</evidence>
<evidence type="ECO:0000256" key="1">
    <source>
        <dbReference type="ARBA" id="ARBA00004123"/>
    </source>
</evidence>
<evidence type="ECO:0000259" key="11">
    <source>
        <dbReference type="PROSITE" id="PS50157"/>
    </source>
</evidence>
<keyword evidence="2" id="KW-0479">Metal-binding</keyword>
<gene>
    <name evidence="12" type="ORF">L227DRAFT_473071</name>
</gene>
<dbReference type="PROSITE" id="PS00028">
    <property type="entry name" value="ZINC_FINGER_C2H2_1"/>
    <property type="match status" value="7"/>
</dbReference>
<dbReference type="FunFam" id="3.30.160.60:FF:001102">
    <property type="entry name" value="Transcription factor IIIA"/>
    <property type="match status" value="1"/>
</dbReference>
<evidence type="ECO:0000256" key="8">
    <source>
        <dbReference type="ARBA" id="ARBA00023242"/>
    </source>
</evidence>
<sequence>YACTYEGCSKAYAKPSRLAEHERSHTGDRPYVCTICNKTYLRENHLQAHARTHLPNSAKPYLCEQLGCGKRFWTSQHLRVHTELHRGEKLFKCSESNCDAAFAKHHQLREHICTVHSPPGTKPYRCVHLGCTKSFTTNQKLTAHAKTHDDKRYTCVHESCVPPEGVEATYYPTWSALQHHTRTAHPPTCPYSSCNGKTFTQQKGLRAHLKIHAQRDQEADMDDAILGSGSENEDERPRKRRRGGEVGRDWVCEVDRCGKDFKSKKALNTHHNIAHLGRRDFICPHEHCKRAFGYKHLLQRHLAKLHAPVELVPDDHDSGNEGDTADTDHDVDDGVDIDFLTGKAYAIQAREAVKQAVKLQCPFPHLPPFLSGEEGSMPSSSKRGPSCHYVFSRAYDLRRHLQAEHGITVE</sequence>